<dbReference type="RefSeq" id="WP_199493292.1">
    <property type="nucleotide sequence ID" value="NZ_JAEMOP010000009.1"/>
</dbReference>
<sequence length="332" mass="37391">MAEEKTTQNETFEATVHEQAAEVPSSDFSIDIEYDQAEPSDGTAATEEQLNNREDAEVSEIYGSTRHELYSSVKPDLDKLVKKYKDELPVKENFSKRDEMRRIQADYRANKYGKLTEGLKNELDDPENLDGADKDKNAQVGNQYNIALLPSFGPLFKGISGAATKRWKRPLTQELINNNLYIRRQTAELESMTRLVDITTDKVKDHAQDKGYQLEELFDSLKNRKPHKDMSRFMSDSKMQTLISEQVTAQAGLTQKLDPHISQQINNIADKGILDKGAKAHYDKVRESSIKTIADAGKTVSDKPKLDGWLTKISNGFKSMFGKGKSANMSMG</sequence>
<evidence type="ECO:0000256" key="1">
    <source>
        <dbReference type="SAM" id="MobiDB-lite"/>
    </source>
</evidence>
<proteinExistence type="predicted"/>
<dbReference type="Proteomes" id="UP000621390">
    <property type="component" value="Unassembled WGS sequence"/>
</dbReference>
<evidence type="ECO:0000313" key="2">
    <source>
        <dbReference type="EMBL" id="MBJ7265481.1"/>
    </source>
</evidence>
<keyword evidence="5" id="KW-1185">Reference proteome</keyword>
<comment type="caution">
    <text evidence="3">The sequence shown here is derived from an EMBL/GenBank/DDBJ whole genome shotgun (WGS) entry which is preliminary data.</text>
</comment>
<evidence type="ECO:0000313" key="5">
    <source>
        <dbReference type="Proteomes" id="UP000655994"/>
    </source>
</evidence>
<protein>
    <submittedName>
        <fullName evidence="3">Uncharacterized protein</fullName>
    </submittedName>
</protein>
<accession>A0A8I1KIF2</accession>
<evidence type="ECO:0000313" key="4">
    <source>
        <dbReference type="Proteomes" id="UP000621390"/>
    </source>
</evidence>
<dbReference type="Proteomes" id="UP000655994">
    <property type="component" value="Unassembled WGS sequence"/>
</dbReference>
<feature type="region of interest" description="Disordered" evidence="1">
    <location>
        <begin position="1"/>
        <end position="29"/>
    </location>
</feature>
<dbReference type="EMBL" id="JAEMOP010000009">
    <property type="protein sequence ID" value="MBJ7316845.1"/>
    <property type="molecule type" value="Genomic_DNA"/>
</dbReference>
<evidence type="ECO:0000313" key="3">
    <source>
        <dbReference type="EMBL" id="MBJ7316845.1"/>
    </source>
</evidence>
<dbReference type="EMBL" id="JAEMOS010000002">
    <property type="protein sequence ID" value="MBJ7265481.1"/>
    <property type="molecule type" value="Genomic_DNA"/>
</dbReference>
<name>A0A8I1KIF2_9GAMM</name>
<dbReference type="AlphaFoldDB" id="A0A8I1KIF2"/>
<organism evidence="3 4">
    <name type="scientific">Idiomarina abyssalis</name>
    <dbReference type="NCBI Taxonomy" id="86102"/>
    <lineage>
        <taxon>Bacteria</taxon>
        <taxon>Pseudomonadati</taxon>
        <taxon>Pseudomonadota</taxon>
        <taxon>Gammaproteobacteria</taxon>
        <taxon>Alteromonadales</taxon>
        <taxon>Idiomarinaceae</taxon>
        <taxon>Idiomarina</taxon>
    </lineage>
</organism>
<reference evidence="3 5" key="1">
    <citation type="submission" date="2020-09" db="EMBL/GenBank/DDBJ databases">
        <title>Draft Genomes of Bacterial Isolates from North Pond Shallow Sediments.</title>
        <authorList>
            <person name="Kiel Reese B."/>
            <person name="Mullis M."/>
            <person name="Weisend R.E."/>
        </authorList>
    </citation>
    <scope>NUCLEOTIDE SEQUENCE</scope>
    <source>
        <strain evidence="3">KJE-2</strain>
        <strain evidence="2 5">KJE-3</strain>
    </source>
</reference>
<feature type="region of interest" description="Disordered" evidence="1">
    <location>
        <begin position="34"/>
        <end position="53"/>
    </location>
</feature>
<gene>
    <name evidence="2" type="ORF">JHC10_00850</name>
    <name evidence="3" type="ORF">JHC11_12690</name>
</gene>